<dbReference type="InterPro" id="IPR013767">
    <property type="entry name" value="PAS_fold"/>
</dbReference>
<dbReference type="Pfam" id="PF08448">
    <property type="entry name" value="PAS_4"/>
    <property type="match status" value="2"/>
</dbReference>
<dbReference type="NCBIfam" id="TIGR00254">
    <property type="entry name" value="GGDEF"/>
    <property type="match status" value="1"/>
</dbReference>
<dbReference type="InterPro" id="IPR000700">
    <property type="entry name" value="PAS-assoc_C"/>
</dbReference>
<dbReference type="Gene3D" id="3.30.70.270">
    <property type="match status" value="1"/>
</dbReference>
<feature type="domain" description="EAL" evidence="3">
    <location>
        <begin position="557"/>
        <end position="807"/>
    </location>
</feature>
<dbReference type="PROSITE" id="PS50113">
    <property type="entry name" value="PAC"/>
    <property type="match status" value="2"/>
</dbReference>
<dbReference type="InterPro" id="IPR013656">
    <property type="entry name" value="PAS_4"/>
</dbReference>
<dbReference type="InterPro" id="IPR001610">
    <property type="entry name" value="PAC"/>
</dbReference>
<dbReference type="InterPro" id="IPR035919">
    <property type="entry name" value="EAL_sf"/>
</dbReference>
<evidence type="ECO:0008006" key="7">
    <source>
        <dbReference type="Google" id="ProtNLM"/>
    </source>
</evidence>
<proteinExistence type="predicted"/>
<dbReference type="Proteomes" id="UP000188879">
    <property type="component" value="Unassembled WGS sequence"/>
</dbReference>
<feature type="domain" description="PAS" evidence="1">
    <location>
        <begin position="256"/>
        <end position="326"/>
    </location>
</feature>
<dbReference type="PROSITE" id="PS50112">
    <property type="entry name" value="PAS"/>
    <property type="match status" value="1"/>
</dbReference>
<dbReference type="SMART" id="SM00267">
    <property type="entry name" value="GGDEF"/>
    <property type="match status" value="1"/>
</dbReference>
<sequence>MSPGDLHHFLARCPLPAFLAVRDDAGFRFLQINPALAAATGRPIEALAGRRPEELFPPDLAGQLVEQLRFAWNGGCVVDLTACLPHADGPRDWDMALVPLPDPAGGTRLLVGYGIDPGEMARRRMAHQTGGQLVLDAFLAQEALIYRCRPDTALTFVNAAYARAGGRGPQHLLGRRLCDLVPAAERPALLAQFARLTPAEPLLAHILRHQGPDGRPGWRHWVNIAAFDAHGRMVEIHGIGRDITELQDAMLRVSESEHRFRTVVENIAEGIVLADEHGHIVYANRKVVEILGWTAEELQGRHVAQLGNPQEASEHAAYLERYLRISPIPVGSSAQESFARHRDGRMLRIHFSLSEVELDGVRHFIGVLRDNTAIHEAQQRIERLAYNDELTGLPNQRRLKEELARLLERPGARATLLLVDLVDFSALNGTIGFAAGDRVLRTAARRIADVLPHDCLLARFGNDRFAVLMRDLAEAERAQVLAGRIAVSVEGAVPEGHGESGFRLPPVTIGIAMAPTDDTRPDGLLEAAEIALLDAKGRAPGSIRGFASTMRNTAARRFSTAQGLRRALDNGGLFIEVQPRFTADQRQLTGGEALVRWRREDGCLIPPDDFVPLAEETGLIQPLTEFVFDQVMPLLARLRPGQRVSMNFPPAQLARHNLTAMIAARLARQGVPGDRLGIELTESALIGGPGLLDENLRELQRLGCAVAIDDFGTGYSSLSRLRHLPIDELKIDRVFIRDAARDAAGTAFLQAIGAMANALNLRLVAEGVETVEELDQARRIGCHEVQGWLWGRPMAPEEFLSLCLDGGAQEVLA</sequence>
<dbReference type="Pfam" id="PF00990">
    <property type="entry name" value="GGDEF"/>
    <property type="match status" value="1"/>
</dbReference>
<dbReference type="InterPro" id="IPR000160">
    <property type="entry name" value="GGDEF_dom"/>
</dbReference>
<evidence type="ECO:0000259" key="1">
    <source>
        <dbReference type="PROSITE" id="PS50112"/>
    </source>
</evidence>
<dbReference type="EMBL" id="MLCO01000013">
    <property type="protein sequence ID" value="ONG58741.1"/>
    <property type="molecule type" value="Genomic_DNA"/>
</dbReference>
<evidence type="ECO:0000259" key="2">
    <source>
        <dbReference type="PROSITE" id="PS50113"/>
    </source>
</evidence>
<feature type="domain" description="PAC" evidence="2">
    <location>
        <begin position="200"/>
        <end position="255"/>
    </location>
</feature>
<dbReference type="Gene3D" id="3.30.450.20">
    <property type="entry name" value="PAS domain"/>
    <property type="match status" value="3"/>
</dbReference>
<dbReference type="SUPFAM" id="SSF55785">
    <property type="entry name" value="PYP-like sensor domain (PAS domain)"/>
    <property type="match status" value="3"/>
</dbReference>
<dbReference type="InterPro" id="IPR029787">
    <property type="entry name" value="Nucleotide_cyclase"/>
</dbReference>
<organism evidence="5 6">
    <name type="scientific">Teichococcus deserti</name>
    <dbReference type="NCBI Taxonomy" id="1817963"/>
    <lineage>
        <taxon>Bacteria</taxon>
        <taxon>Pseudomonadati</taxon>
        <taxon>Pseudomonadota</taxon>
        <taxon>Alphaproteobacteria</taxon>
        <taxon>Acetobacterales</taxon>
        <taxon>Roseomonadaceae</taxon>
        <taxon>Roseomonas</taxon>
    </lineage>
</organism>
<dbReference type="InterPro" id="IPR000014">
    <property type="entry name" value="PAS"/>
</dbReference>
<keyword evidence="6" id="KW-1185">Reference proteome</keyword>
<dbReference type="InterPro" id="IPR052155">
    <property type="entry name" value="Biofilm_reg_signaling"/>
</dbReference>
<feature type="domain" description="PAC" evidence="2">
    <location>
        <begin position="332"/>
        <end position="383"/>
    </location>
</feature>
<dbReference type="PANTHER" id="PTHR44757">
    <property type="entry name" value="DIGUANYLATE CYCLASE DGCP"/>
    <property type="match status" value="1"/>
</dbReference>
<dbReference type="SUPFAM" id="SSF55073">
    <property type="entry name" value="Nucleotide cyclase"/>
    <property type="match status" value="1"/>
</dbReference>
<dbReference type="AlphaFoldDB" id="A0A1V2H7L0"/>
<feature type="domain" description="GGDEF" evidence="4">
    <location>
        <begin position="412"/>
        <end position="548"/>
    </location>
</feature>
<reference evidence="5 6" key="1">
    <citation type="submission" date="2016-10" db="EMBL/GenBank/DDBJ databases">
        <title>Draft Genome sequence of Roseomonas sp. strain M3.</title>
        <authorList>
            <person name="Subhash Y."/>
            <person name="Lee S."/>
        </authorList>
    </citation>
    <scope>NUCLEOTIDE SEQUENCE [LARGE SCALE GENOMIC DNA]</scope>
    <source>
        <strain evidence="5 6">M3</strain>
    </source>
</reference>
<gene>
    <name evidence="5" type="ORF">BKE38_02065</name>
</gene>
<dbReference type="Pfam" id="PF00563">
    <property type="entry name" value="EAL"/>
    <property type="match status" value="1"/>
</dbReference>
<accession>A0A1V2H7L0</accession>
<dbReference type="InterPro" id="IPR035965">
    <property type="entry name" value="PAS-like_dom_sf"/>
</dbReference>
<dbReference type="Gene3D" id="3.20.20.450">
    <property type="entry name" value="EAL domain"/>
    <property type="match status" value="1"/>
</dbReference>
<evidence type="ECO:0000313" key="6">
    <source>
        <dbReference type="Proteomes" id="UP000188879"/>
    </source>
</evidence>
<dbReference type="InterPro" id="IPR043128">
    <property type="entry name" value="Rev_trsase/Diguanyl_cyclase"/>
</dbReference>
<comment type="caution">
    <text evidence="5">The sequence shown here is derived from an EMBL/GenBank/DDBJ whole genome shotgun (WGS) entry which is preliminary data.</text>
</comment>
<dbReference type="SMART" id="SM00086">
    <property type="entry name" value="PAC"/>
    <property type="match status" value="2"/>
</dbReference>
<dbReference type="GO" id="GO:0006355">
    <property type="term" value="P:regulation of DNA-templated transcription"/>
    <property type="evidence" value="ECO:0007669"/>
    <property type="project" value="InterPro"/>
</dbReference>
<dbReference type="InterPro" id="IPR001633">
    <property type="entry name" value="EAL_dom"/>
</dbReference>
<dbReference type="SMART" id="SM00091">
    <property type="entry name" value="PAS"/>
    <property type="match status" value="3"/>
</dbReference>
<dbReference type="CDD" id="cd01948">
    <property type="entry name" value="EAL"/>
    <property type="match status" value="1"/>
</dbReference>
<dbReference type="SUPFAM" id="SSF141868">
    <property type="entry name" value="EAL domain-like"/>
    <property type="match status" value="1"/>
</dbReference>
<evidence type="ECO:0000313" key="5">
    <source>
        <dbReference type="EMBL" id="ONG58741.1"/>
    </source>
</evidence>
<dbReference type="PANTHER" id="PTHR44757:SF2">
    <property type="entry name" value="BIOFILM ARCHITECTURE MAINTENANCE PROTEIN MBAA"/>
    <property type="match status" value="1"/>
</dbReference>
<dbReference type="Pfam" id="PF00989">
    <property type="entry name" value="PAS"/>
    <property type="match status" value="1"/>
</dbReference>
<evidence type="ECO:0000259" key="4">
    <source>
        <dbReference type="PROSITE" id="PS50887"/>
    </source>
</evidence>
<dbReference type="SMART" id="SM00052">
    <property type="entry name" value="EAL"/>
    <property type="match status" value="1"/>
</dbReference>
<dbReference type="PROSITE" id="PS50887">
    <property type="entry name" value="GGDEF"/>
    <property type="match status" value="1"/>
</dbReference>
<dbReference type="CDD" id="cd01949">
    <property type="entry name" value="GGDEF"/>
    <property type="match status" value="1"/>
</dbReference>
<dbReference type="NCBIfam" id="TIGR00229">
    <property type="entry name" value="sensory_box"/>
    <property type="match status" value="1"/>
</dbReference>
<dbReference type="PROSITE" id="PS50883">
    <property type="entry name" value="EAL"/>
    <property type="match status" value="1"/>
</dbReference>
<dbReference type="CDD" id="cd00130">
    <property type="entry name" value="PAS"/>
    <property type="match status" value="3"/>
</dbReference>
<name>A0A1V2H7L0_9PROT</name>
<evidence type="ECO:0000259" key="3">
    <source>
        <dbReference type="PROSITE" id="PS50883"/>
    </source>
</evidence>
<protein>
    <recommendedName>
        <fullName evidence="7">GGDEF domain-containing protein</fullName>
    </recommendedName>
</protein>